<dbReference type="EMBL" id="JACRIW010000109">
    <property type="protein sequence ID" value="MBI5170784.1"/>
    <property type="molecule type" value="Genomic_DNA"/>
</dbReference>
<gene>
    <name evidence="3" type="ORF">HZA61_14945</name>
</gene>
<dbReference type="PANTHER" id="PTHR38591:SF1">
    <property type="entry name" value="BLL1000 PROTEIN"/>
    <property type="match status" value="1"/>
</dbReference>
<feature type="chain" id="PRO_5037426954" evidence="1">
    <location>
        <begin position="25"/>
        <end position="374"/>
    </location>
</feature>
<dbReference type="Proteomes" id="UP000696931">
    <property type="component" value="Unassembled WGS sequence"/>
</dbReference>
<protein>
    <submittedName>
        <fullName evidence="3">Carotenoid 1,2-hydratase</fullName>
    </submittedName>
</protein>
<dbReference type="Pfam" id="PF07143">
    <property type="entry name" value="CrtC"/>
    <property type="match status" value="1"/>
</dbReference>
<evidence type="ECO:0000256" key="1">
    <source>
        <dbReference type="SAM" id="SignalP"/>
    </source>
</evidence>
<dbReference type="Gene3D" id="2.40.370.10">
    <property type="entry name" value="AttH-like domain"/>
    <property type="match status" value="2"/>
</dbReference>
<dbReference type="InterPro" id="IPR023374">
    <property type="entry name" value="AttH-like_dom_sf"/>
</dbReference>
<evidence type="ECO:0000313" key="3">
    <source>
        <dbReference type="EMBL" id="MBI5170784.1"/>
    </source>
</evidence>
<accession>A0A933SJ29</accession>
<dbReference type="Pfam" id="PF17186">
    <property type="entry name" value="Lipocalin_9"/>
    <property type="match status" value="1"/>
</dbReference>
<keyword evidence="1" id="KW-0732">Signal</keyword>
<dbReference type="PANTHER" id="PTHR38591">
    <property type="entry name" value="HYDROLASE"/>
    <property type="match status" value="1"/>
</dbReference>
<dbReference type="SUPFAM" id="SSF159245">
    <property type="entry name" value="AttH-like"/>
    <property type="match status" value="1"/>
</dbReference>
<dbReference type="AlphaFoldDB" id="A0A933SJ29"/>
<reference evidence="3" key="1">
    <citation type="submission" date="2020-07" db="EMBL/GenBank/DDBJ databases">
        <title>Huge and variable diversity of episymbiotic CPR bacteria and DPANN archaea in groundwater ecosystems.</title>
        <authorList>
            <person name="He C.Y."/>
            <person name="Keren R."/>
            <person name="Whittaker M."/>
            <person name="Farag I.F."/>
            <person name="Doudna J."/>
            <person name="Cate J.H.D."/>
            <person name="Banfield J.F."/>
        </authorList>
    </citation>
    <scope>NUCLEOTIDE SEQUENCE</scope>
    <source>
        <strain evidence="3">NC_groundwater_1813_Pr3_B-0.1um_71_17</strain>
    </source>
</reference>
<organism evidence="3 4">
    <name type="scientific">Eiseniibacteriota bacterium</name>
    <dbReference type="NCBI Taxonomy" id="2212470"/>
    <lineage>
        <taxon>Bacteria</taxon>
        <taxon>Candidatus Eiseniibacteriota</taxon>
    </lineage>
</organism>
<feature type="domain" description="AttH" evidence="2">
    <location>
        <begin position="58"/>
        <end position="230"/>
    </location>
</feature>
<dbReference type="InterPro" id="IPR010791">
    <property type="entry name" value="AttH_dom"/>
</dbReference>
<name>A0A933SJ29_UNCEI</name>
<sequence length="374" mass="40350">MRAVFAAAMAVACALVLETGSALAAEPVPVTAEGFRLAVPPYAFSFPRDHASHPSFKTEWWYYTGHLEGAGREFGYELTFFRVGLPGLRPGSKSAWAARDVMFVHLALTDVKGRRFRFADAARRPALGVAGADSAHYAVWLEQSFARLAPDGRTHELRGVAPDFEFALDLAPGKPPVAHGANGVSQKSPGAGNASHYYSLTRMSTRGRLRVGGDTLAVSGESWMDHEFGSGAMSATHAGWDWFSVQLDDGRELMLYQLRLKSGGIEPLSSGTIVEADGRSRHLALRDFRMTPTGRWKSPRTGAEYPSGWTVELPAEALSLTVSPVLADQELAAASMGGVVYWEGAVRVRGTQRGRAVTGKGYVELTGYTGRAPF</sequence>
<evidence type="ECO:0000259" key="2">
    <source>
        <dbReference type="Pfam" id="PF07143"/>
    </source>
</evidence>
<comment type="caution">
    <text evidence="3">The sequence shown here is derived from an EMBL/GenBank/DDBJ whole genome shotgun (WGS) entry which is preliminary data.</text>
</comment>
<feature type="signal peptide" evidence="1">
    <location>
        <begin position="1"/>
        <end position="24"/>
    </location>
</feature>
<evidence type="ECO:0000313" key="4">
    <source>
        <dbReference type="Proteomes" id="UP000696931"/>
    </source>
</evidence>
<proteinExistence type="predicted"/>